<dbReference type="PANTHER" id="PTHR21338">
    <property type="entry name" value="MITOCHONDRIAL RIBOSOMAL PROTEIN L41"/>
    <property type="match status" value="1"/>
</dbReference>
<proteinExistence type="inferred from homology"/>
<dbReference type="GO" id="GO:0005762">
    <property type="term" value="C:mitochondrial large ribosomal subunit"/>
    <property type="evidence" value="ECO:0007669"/>
    <property type="project" value="InterPro"/>
</dbReference>
<keyword evidence="9" id="KW-1185">Reference proteome</keyword>
<evidence type="ECO:0000256" key="4">
    <source>
        <dbReference type="ARBA" id="ARBA00022980"/>
    </source>
</evidence>
<comment type="similarity">
    <text evidence="2">Belongs to the mitochondrion-specific ribosomal protein mL41 family.</text>
</comment>
<protein>
    <submittedName>
        <fullName evidence="8">Uncharacterized protein</fullName>
    </submittedName>
</protein>
<sequence length="111" mass="12044">MGVFGSLTRRTGLGARTTVGTTGFTRGKVSANQGKGRLTPKMTPRGWYKGVGCRSLGFHTKKGTVVPAKVPVYVIPDLTDCPLKPYVSWSTKRVVVQPLRLPSDKELAQLE</sequence>
<feature type="region of interest" description="Disordered" evidence="7">
    <location>
        <begin position="17"/>
        <end position="41"/>
    </location>
</feature>
<evidence type="ECO:0000256" key="2">
    <source>
        <dbReference type="ARBA" id="ARBA00010152"/>
    </source>
</evidence>
<dbReference type="VEuPathDB" id="AmoebaDB:ACA1_296010"/>
<dbReference type="STRING" id="1257118.L8HIT0"/>
<dbReference type="AlphaFoldDB" id="L8HIT0"/>
<evidence type="ECO:0000256" key="3">
    <source>
        <dbReference type="ARBA" id="ARBA00022946"/>
    </source>
</evidence>
<dbReference type="GO" id="GO:0003735">
    <property type="term" value="F:structural constituent of ribosome"/>
    <property type="evidence" value="ECO:0007669"/>
    <property type="project" value="InterPro"/>
</dbReference>
<keyword evidence="3" id="KW-0809">Transit peptide</keyword>
<organism evidence="8 9">
    <name type="scientific">Acanthamoeba castellanii (strain ATCC 30010 / Neff)</name>
    <dbReference type="NCBI Taxonomy" id="1257118"/>
    <lineage>
        <taxon>Eukaryota</taxon>
        <taxon>Amoebozoa</taxon>
        <taxon>Discosea</taxon>
        <taxon>Longamoebia</taxon>
        <taxon>Centramoebida</taxon>
        <taxon>Acanthamoebidae</taxon>
        <taxon>Acanthamoeba</taxon>
    </lineage>
</organism>
<comment type="subcellular location">
    <subcellularLocation>
        <location evidence="1">Mitochondrion</location>
    </subcellularLocation>
</comment>
<evidence type="ECO:0000313" key="9">
    <source>
        <dbReference type="Proteomes" id="UP000011083"/>
    </source>
</evidence>
<gene>
    <name evidence="8" type="ORF">ACA1_296010</name>
</gene>
<name>L8HIT0_ACACF</name>
<dbReference type="OrthoDB" id="408933at2759"/>
<evidence type="ECO:0000313" key="8">
    <source>
        <dbReference type="EMBL" id="ELR25514.1"/>
    </source>
</evidence>
<evidence type="ECO:0000256" key="1">
    <source>
        <dbReference type="ARBA" id="ARBA00004173"/>
    </source>
</evidence>
<accession>L8HIT0</accession>
<feature type="compositionally biased region" description="Low complexity" evidence="7">
    <location>
        <begin position="17"/>
        <end position="27"/>
    </location>
</feature>
<dbReference type="EMBL" id="KB007805">
    <property type="protein sequence ID" value="ELR25514.1"/>
    <property type="molecule type" value="Genomic_DNA"/>
</dbReference>
<dbReference type="Pfam" id="PF09809">
    <property type="entry name" value="MRP-L27"/>
    <property type="match status" value="1"/>
</dbReference>
<dbReference type="KEGG" id="acan:ACA1_296010"/>
<dbReference type="RefSeq" id="XP_004368269.1">
    <property type="nucleotide sequence ID" value="XM_004368212.1"/>
</dbReference>
<dbReference type="PANTHER" id="PTHR21338:SF0">
    <property type="entry name" value="LARGE RIBOSOMAL SUBUNIT PROTEIN ML41"/>
    <property type="match status" value="1"/>
</dbReference>
<reference evidence="8 9" key="1">
    <citation type="journal article" date="2013" name="Genome Biol.">
        <title>Genome of Acanthamoeba castellanii highlights extensive lateral gene transfer and early evolution of tyrosine kinase signaling.</title>
        <authorList>
            <person name="Clarke M."/>
            <person name="Lohan A.J."/>
            <person name="Liu B."/>
            <person name="Lagkouvardos I."/>
            <person name="Roy S."/>
            <person name="Zafar N."/>
            <person name="Bertelli C."/>
            <person name="Schilde C."/>
            <person name="Kianianmomeni A."/>
            <person name="Burglin T.R."/>
            <person name="Frech C."/>
            <person name="Turcotte B."/>
            <person name="Kopec K.O."/>
            <person name="Synnott J.M."/>
            <person name="Choo C."/>
            <person name="Paponov I."/>
            <person name="Finkler A."/>
            <person name="Soon Heng Tan C."/>
            <person name="Hutchins A.P."/>
            <person name="Weinmeier T."/>
            <person name="Rattei T."/>
            <person name="Chu J.S."/>
            <person name="Gimenez G."/>
            <person name="Irimia M."/>
            <person name="Rigden D.J."/>
            <person name="Fitzpatrick D.A."/>
            <person name="Lorenzo-Morales J."/>
            <person name="Bateman A."/>
            <person name="Chiu C.H."/>
            <person name="Tang P."/>
            <person name="Hegemann P."/>
            <person name="Fromm H."/>
            <person name="Raoult D."/>
            <person name="Greub G."/>
            <person name="Miranda-Saavedra D."/>
            <person name="Chen N."/>
            <person name="Nash P."/>
            <person name="Ginger M.L."/>
            <person name="Horn M."/>
            <person name="Schaap P."/>
            <person name="Caler L."/>
            <person name="Loftus B."/>
        </authorList>
    </citation>
    <scope>NUCLEOTIDE SEQUENCE [LARGE SCALE GENOMIC DNA]</scope>
    <source>
        <strain evidence="8 9">Neff</strain>
    </source>
</reference>
<dbReference type="Proteomes" id="UP000011083">
    <property type="component" value="Unassembled WGS sequence"/>
</dbReference>
<dbReference type="InterPro" id="IPR019189">
    <property type="entry name" value="Ribosomal_mL41"/>
</dbReference>
<evidence type="ECO:0000256" key="5">
    <source>
        <dbReference type="ARBA" id="ARBA00023128"/>
    </source>
</evidence>
<keyword evidence="5" id="KW-0496">Mitochondrion</keyword>
<dbReference type="GeneID" id="14926573"/>
<keyword evidence="6" id="KW-0687">Ribonucleoprotein</keyword>
<evidence type="ECO:0000256" key="7">
    <source>
        <dbReference type="SAM" id="MobiDB-lite"/>
    </source>
</evidence>
<dbReference type="GO" id="GO:0006412">
    <property type="term" value="P:translation"/>
    <property type="evidence" value="ECO:0007669"/>
    <property type="project" value="TreeGrafter"/>
</dbReference>
<evidence type="ECO:0000256" key="6">
    <source>
        <dbReference type="ARBA" id="ARBA00023274"/>
    </source>
</evidence>
<keyword evidence="4" id="KW-0689">Ribosomal protein</keyword>